<reference evidence="3 4" key="2">
    <citation type="journal article" date="2009" name="PLoS ONE">
        <title>An integrated genetic and cytogenetic map of the cucumber genome.</title>
        <authorList>
            <person name="Ren Y."/>
            <person name="Zhang Z."/>
            <person name="Liu J."/>
            <person name="Staub J.E."/>
            <person name="Han Y."/>
            <person name="Cheng Z."/>
            <person name="Li X."/>
            <person name="Lu J."/>
            <person name="Miao H."/>
            <person name="Kang H."/>
            <person name="Xie B."/>
            <person name="Gu X."/>
            <person name="Wang X."/>
            <person name="Du Y."/>
            <person name="Jin W."/>
            <person name="Huang S."/>
        </authorList>
    </citation>
    <scope>NUCLEOTIDE SEQUENCE [LARGE SCALE GENOMIC DNA]</scope>
    <source>
        <strain evidence="4">cv. 9930</strain>
    </source>
</reference>
<reference evidence="3 4" key="1">
    <citation type="journal article" date="2009" name="Nat. Genet.">
        <title>The genome of the cucumber, Cucumis sativus L.</title>
        <authorList>
            <person name="Huang S."/>
            <person name="Li R."/>
            <person name="Zhang Z."/>
            <person name="Li L."/>
            <person name="Gu X."/>
            <person name="Fan W."/>
            <person name="Lucas W.J."/>
            <person name="Wang X."/>
            <person name="Xie B."/>
            <person name="Ni P."/>
            <person name="Ren Y."/>
            <person name="Zhu H."/>
            <person name="Li J."/>
            <person name="Lin K."/>
            <person name="Jin W."/>
            <person name="Fei Z."/>
            <person name="Li G."/>
            <person name="Staub J."/>
            <person name="Kilian A."/>
            <person name="van der Vossen E.A."/>
            <person name="Wu Y."/>
            <person name="Guo J."/>
            <person name="He J."/>
            <person name="Jia Z."/>
            <person name="Ren Y."/>
            <person name="Tian G."/>
            <person name="Lu Y."/>
            <person name="Ruan J."/>
            <person name="Qian W."/>
            <person name="Wang M."/>
            <person name="Huang Q."/>
            <person name="Li B."/>
            <person name="Xuan Z."/>
            <person name="Cao J."/>
            <person name="Asan"/>
            <person name="Wu Z."/>
            <person name="Zhang J."/>
            <person name="Cai Q."/>
            <person name="Bai Y."/>
            <person name="Zhao B."/>
            <person name="Han Y."/>
            <person name="Li Y."/>
            <person name="Li X."/>
            <person name="Wang S."/>
            <person name="Shi Q."/>
            <person name="Liu S."/>
            <person name="Cho W.K."/>
            <person name="Kim J.Y."/>
            <person name="Xu Y."/>
            <person name="Heller-Uszynska K."/>
            <person name="Miao H."/>
            <person name="Cheng Z."/>
            <person name="Zhang S."/>
            <person name="Wu J."/>
            <person name="Yang Y."/>
            <person name="Kang H."/>
            <person name="Li M."/>
            <person name="Liang H."/>
            <person name="Ren X."/>
            <person name="Shi Z."/>
            <person name="Wen M."/>
            <person name="Jian M."/>
            <person name="Yang H."/>
            <person name="Zhang G."/>
            <person name="Yang Z."/>
            <person name="Chen R."/>
            <person name="Liu S."/>
            <person name="Li J."/>
            <person name="Ma L."/>
            <person name="Liu H."/>
            <person name="Zhou Y."/>
            <person name="Zhao J."/>
            <person name="Fang X."/>
            <person name="Li G."/>
            <person name="Fang L."/>
            <person name="Li Y."/>
            <person name="Liu D."/>
            <person name="Zheng H."/>
            <person name="Zhang Y."/>
            <person name="Qin N."/>
            <person name="Li Z."/>
            <person name="Yang G."/>
            <person name="Yang S."/>
            <person name="Bolund L."/>
            <person name="Kristiansen K."/>
            <person name="Zheng H."/>
            <person name="Li S."/>
            <person name="Zhang X."/>
            <person name="Yang H."/>
            <person name="Wang J."/>
            <person name="Sun R."/>
            <person name="Zhang B."/>
            <person name="Jiang S."/>
            <person name="Wang J."/>
            <person name="Du Y."/>
            <person name="Li S."/>
        </authorList>
    </citation>
    <scope>NUCLEOTIDE SEQUENCE [LARGE SCALE GENOMIC DNA]</scope>
    <source>
        <strain evidence="4">cv. 9930</strain>
    </source>
</reference>
<dbReference type="Proteomes" id="UP000029981">
    <property type="component" value="Chromosome 7"/>
</dbReference>
<proteinExistence type="inferred from homology"/>
<evidence type="ECO:0000256" key="2">
    <source>
        <dbReference type="SAM" id="MobiDB-lite"/>
    </source>
</evidence>
<dbReference type="InterPro" id="IPR042277">
    <property type="entry name" value="IST1-like"/>
</dbReference>
<sequence>MKDDKDCRISYFLNLFQGSKKLIKTALCRLKLLRKKRYSIVKLLREDLCELINNGYQQIAFKRVEQLIQDETLMEAYDLIENFCEIILVKFSHIRKHKTCPDDITEAISSLIFASARFGDFPELKCVRKLFEERFGKSFIVAAVELSPGNLVNKQIKEKLVMQPVPNHEKQRLINEIARDCFHPAVLALENCPDWHKKQVLQNGDQTTVKGKVESEELERVVISLDSTRDSNCGVLDSWCHSTSSSPSVSQSFPNDASTSEFLPFCEEAMVYFDDVVELSDPSTEYGDLLDQRFFKFKSLITSTREENVGDGDDQSLIENHYGSNKKAVSGRSNQIINGSPKEPSRRSMRREQENHSLNHTKKKLMKCYCLSCHSLSSELQNYCVEQQCYVHSECRTDFSVIQSSEANNSDYDLSSKNLWNAESNEEIEFITFSRAKDQRNYGIGTVVYDVFVYSQCQPDENKETNTKLKELSTNGKHEPSKFTKCMKGADKYPSHVHPKLPNYEEIAAKFICLKREYLERSMKGRN</sequence>
<reference evidence="3 4" key="4">
    <citation type="journal article" date="2011" name="BMC Genomics">
        <title>RNA-Seq improves annotation of protein-coding genes in the cucumber genome.</title>
        <authorList>
            <person name="Li Z."/>
            <person name="Zhang Z."/>
            <person name="Yan P."/>
            <person name="Huang S."/>
            <person name="Fei Z."/>
            <person name="Lin K."/>
        </authorList>
    </citation>
    <scope>NUCLEOTIDE SEQUENCE [LARGE SCALE GENOMIC DNA]</scope>
    <source>
        <strain evidence="4">cv. 9930</strain>
    </source>
</reference>
<protein>
    <recommendedName>
        <fullName evidence="5">IST1-like protein</fullName>
    </recommendedName>
</protein>
<dbReference type="Pfam" id="PF03398">
    <property type="entry name" value="Ist1"/>
    <property type="match status" value="1"/>
</dbReference>
<dbReference type="PANTHER" id="PTHR12161">
    <property type="entry name" value="IST1 FAMILY MEMBER"/>
    <property type="match status" value="1"/>
</dbReference>
<feature type="compositionally biased region" description="Basic and acidic residues" evidence="2">
    <location>
        <begin position="343"/>
        <end position="356"/>
    </location>
</feature>
<organism evidence="3 4">
    <name type="scientific">Cucumis sativus</name>
    <name type="common">Cucumber</name>
    <dbReference type="NCBI Taxonomy" id="3659"/>
    <lineage>
        <taxon>Eukaryota</taxon>
        <taxon>Viridiplantae</taxon>
        <taxon>Streptophyta</taxon>
        <taxon>Embryophyta</taxon>
        <taxon>Tracheophyta</taxon>
        <taxon>Spermatophyta</taxon>
        <taxon>Magnoliopsida</taxon>
        <taxon>eudicotyledons</taxon>
        <taxon>Gunneridae</taxon>
        <taxon>Pentapetalae</taxon>
        <taxon>rosids</taxon>
        <taxon>fabids</taxon>
        <taxon>Cucurbitales</taxon>
        <taxon>Cucurbitaceae</taxon>
        <taxon>Benincaseae</taxon>
        <taxon>Cucumis</taxon>
    </lineage>
</organism>
<dbReference type="Gene3D" id="1.20.1260.60">
    <property type="entry name" value="Vacuolar protein sorting-associated protein Ist1"/>
    <property type="match status" value="1"/>
</dbReference>
<accession>A0A0A0K3R2</accession>
<dbReference type="Gramene" id="KGN43604">
    <property type="protein sequence ID" value="KGN43604"/>
    <property type="gene ID" value="Csa_7G047390"/>
</dbReference>
<dbReference type="OMA" id="IDHEIYY"/>
<name>A0A0A0K3R2_CUCSA</name>
<dbReference type="EMBL" id="CM002928">
    <property type="protein sequence ID" value="KGN43604.1"/>
    <property type="molecule type" value="Genomic_DNA"/>
</dbReference>
<feature type="region of interest" description="Disordered" evidence="2">
    <location>
        <begin position="324"/>
        <end position="356"/>
    </location>
</feature>
<dbReference type="FunFam" id="1.20.1260.60:FF:000002">
    <property type="entry name" value="Vacuolar protein sorting-associated protein IST1"/>
    <property type="match status" value="1"/>
</dbReference>
<dbReference type="GO" id="GO:0015031">
    <property type="term" value="P:protein transport"/>
    <property type="evidence" value="ECO:0007669"/>
    <property type="project" value="InterPro"/>
</dbReference>
<dbReference type="STRING" id="3659.A0A0A0K3R2"/>
<reference evidence="3 4" key="3">
    <citation type="journal article" date="2010" name="BMC Genomics">
        <title>Transcriptome sequencing and comparative analysis of cucumber flowers with different sex types.</title>
        <authorList>
            <person name="Guo S."/>
            <person name="Zheng Y."/>
            <person name="Joung J.G."/>
            <person name="Liu S."/>
            <person name="Zhang Z."/>
            <person name="Crasta O.R."/>
            <person name="Sobral B.W."/>
            <person name="Xu Y."/>
            <person name="Huang S."/>
            <person name="Fei Z."/>
        </authorList>
    </citation>
    <scope>NUCLEOTIDE SEQUENCE [LARGE SCALE GENOMIC DNA]</scope>
    <source>
        <strain evidence="4">cv. 9930</strain>
    </source>
</reference>
<gene>
    <name evidence="3" type="ORF">Csa_7G047390</name>
</gene>
<dbReference type="GO" id="GO:0008104">
    <property type="term" value="P:intracellular protein localization"/>
    <property type="evidence" value="ECO:0000318"/>
    <property type="project" value="GO_Central"/>
</dbReference>
<evidence type="ECO:0000256" key="1">
    <source>
        <dbReference type="ARBA" id="ARBA00005536"/>
    </source>
</evidence>
<dbReference type="AlphaFoldDB" id="A0A0A0K3R2"/>
<dbReference type="InterPro" id="IPR005061">
    <property type="entry name" value="Ist1"/>
</dbReference>
<dbReference type="PANTHER" id="PTHR12161:SF44">
    <property type="entry name" value="REGULATOR OF VPS4 ACTIVITY IN THE MVB PATHWAY PROTEIN"/>
    <property type="match status" value="1"/>
</dbReference>
<evidence type="ECO:0000313" key="4">
    <source>
        <dbReference type="Proteomes" id="UP000029981"/>
    </source>
</evidence>
<evidence type="ECO:0008006" key="5">
    <source>
        <dbReference type="Google" id="ProtNLM"/>
    </source>
</evidence>
<evidence type="ECO:0000313" key="3">
    <source>
        <dbReference type="EMBL" id="KGN43604.1"/>
    </source>
</evidence>
<comment type="similarity">
    <text evidence="1">Belongs to the IST1 family.</text>
</comment>
<keyword evidence="4" id="KW-1185">Reference proteome</keyword>